<reference evidence="2" key="1">
    <citation type="journal article" date="2023" name="Hortic. Res.">
        <title>A chromosome-level phased genome enabling allele-level studies in sweet orange: a case study on citrus Huanglongbing tolerance.</title>
        <authorList>
            <person name="Wu B."/>
            <person name="Yu Q."/>
            <person name="Deng Z."/>
            <person name="Duan Y."/>
            <person name="Luo F."/>
            <person name="Gmitter F. Jr."/>
        </authorList>
    </citation>
    <scope>NUCLEOTIDE SEQUENCE [LARGE SCALE GENOMIC DNA]</scope>
    <source>
        <strain evidence="2">cv. Valencia</strain>
    </source>
</reference>
<keyword evidence="2" id="KW-1185">Reference proteome</keyword>
<protein>
    <submittedName>
        <fullName evidence="1">DUF676 domain-containing protein</fullName>
    </submittedName>
</protein>
<proteinExistence type="predicted"/>
<accession>A0ACB8HWK6</accession>
<dbReference type="EMBL" id="CM039178">
    <property type="protein sequence ID" value="KAH9678636.1"/>
    <property type="molecule type" value="Genomic_DNA"/>
</dbReference>
<evidence type="ECO:0000313" key="1">
    <source>
        <dbReference type="EMBL" id="KAH9678636.1"/>
    </source>
</evidence>
<name>A0ACB8HWK6_CITSI</name>
<organism evidence="1 2">
    <name type="scientific">Citrus sinensis</name>
    <name type="common">Sweet orange</name>
    <name type="synonym">Citrus aurantium var. sinensis</name>
    <dbReference type="NCBI Taxonomy" id="2711"/>
    <lineage>
        <taxon>Eukaryota</taxon>
        <taxon>Viridiplantae</taxon>
        <taxon>Streptophyta</taxon>
        <taxon>Embryophyta</taxon>
        <taxon>Tracheophyta</taxon>
        <taxon>Spermatophyta</taxon>
        <taxon>Magnoliopsida</taxon>
        <taxon>eudicotyledons</taxon>
        <taxon>Gunneridae</taxon>
        <taxon>Pentapetalae</taxon>
        <taxon>rosids</taxon>
        <taxon>malvids</taxon>
        <taxon>Sapindales</taxon>
        <taxon>Rutaceae</taxon>
        <taxon>Aurantioideae</taxon>
        <taxon>Citrus</taxon>
    </lineage>
</organism>
<evidence type="ECO:0000313" key="2">
    <source>
        <dbReference type="Proteomes" id="UP000829398"/>
    </source>
</evidence>
<dbReference type="Proteomes" id="UP000829398">
    <property type="component" value="Chromosome 9"/>
</dbReference>
<gene>
    <name evidence="1" type="ORF">KPL71_025795</name>
</gene>
<sequence length="747" mass="85421">MENGTVENGVCSKESVNGSCDVWSCKDSDSSSADHLVVMVHGILGSSSDWKFGAKQFVKRLPDKVFVHCSERNMSKLTLDGVDVMGERLAQEVLEVIERKPNLRKISFVAHSVGGLVARYAIGRLYRPPKIENEDSSADTSSENSRGTIAGLEAINFITVATPHLGSRGNKQVPFLFGVTAFEKAANFVIHLIFRRTGRHLFLNDNDEGRPPLLRRMLEDEDENYFMSALRAFKRRWEDSLDEKYPHIVYHEHCKACDAEQLDPSSMEDDGSDKIEEELVKGLSRVSWEKIDVSFHNCRQRFAAHSVIQVKDEVVHMEGLYCTEELVKGRSRVSWEKIDVSFHCCGQWIAAHSVIQIMIDNQGGQLEFQSLAASWWTLFDHANHAHASHAIDLPRKSFMQSRSFAMSTNKERIERVETELGGMQNEIQRLGQGMNDKFHHLEAMINKLVETFGQSQRAPHQHDQTGTSRTGQGETAGERKPIPPRVAKLDFPKYSGDDPTEWVNREANQWWQWLRRTYQEYGQAVTWNTFVDELWARFGPTWTQRALVGTFMGGLKPEISEEIRLFRPKTLKEAINLARMKDEQIVRQRKLIRPTFSNRAATTSPIVNKNSPATPFKRLTWEEMQHRRAQGLCFNCNDKFTAGHRCTKAQLLILEAEEEFEETLEAVPTEEASFDPKITFYALTGWTAPQTMRVKAKIGPYEIIVLIDSGSTHNFISTRLANLLKLLLYQQLRFLSKLQMVKNWRVK</sequence>
<comment type="caution">
    <text evidence="1">The sequence shown here is derived from an EMBL/GenBank/DDBJ whole genome shotgun (WGS) entry which is preliminary data.</text>
</comment>